<dbReference type="AlphaFoldDB" id="A0AAF3J3T8"/>
<reference evidence="2" key="1">
    <citation type="submission" date="2024-02" db="UniProtKB">
        <authorList>
            <consortium name="WormBaseParasite"/>
        </authorList>
    </citation>
    <scope>IDENTIFICATION</scope>
</reference>
<evidence type="ECO:0000313" key="2">
    <source>
        <dbReference type="WBParaSite" id="MBELARI_LOCUS1445"/>
    </source>
</evidence>
<evidence type="ECO:0000313" key="1">
    <source>
        <dbReference type="Proteomes" id="UP000887575"/>
    </source>
</evidence>
<organism evidence="1 2">
    <name type="scientific">Mesorhabditis belari</name>
    <dbReference type="NCBI Taxonomy" id="2138241"/>
    <lineage>
        <taxon>Eukaryota</taxon>
        <taxon>Metazoa</taxon>
        <taxon>Ecdysozoa</taxon>
        <taxon>Nematoda</taxon>
        <taxon>Chromadorea</taxon>
        <taxon>Rhabditida</taxon>
        <taxon>Rhabditina</taxon>
        <taxon>Rhabditomorpha</taxon>
        <taxon>Rhabditoidea</taxon>
        <taxon>Rhabditidae</taxon>
        <taxon>Mesorhabditinae</taxon>
        <taxon>Mesorhabditis</taxon>
    </lineage>
</organism>
<dbReference type="WBParaSite" id="MBELARI_LOCUS1445">
    <property type="protein sequence ID" value="MBELARI_LOCUS1445"/>
    <property type="gene ID" value="MBELARI_LOCUS1445"/>
</dbReference>
<proteinExistence type="predicted"/>
<name>A0AAF3J3T8_9BILA</name>
<keyword evidence="1" id="KW-1185">Reference proteome</keyword>
<dbReference type="Proteomes" id="UP000887575">
    <property type="component" value="Unassembled WGS sequence"/>
</dbReference>
<sequence length="248" mass="27587">MPSNEISVLADCIKFDLTTKETNGSRFGFMVLLKVLPLQAEDMKCEDKSPYELTVDEPHGVFQAVNIDAITYSVGEFICVTCNISNSCSILITVAIICNKTQVEICASASQFMINGREWEWNNYTKLELLGENAILTQELLVNSTLIYLHLNEELTMLCQEATFMLVPGYGRNIDDSRLGFIFPAQNRNSWISIAGTGRRGAGCEYEFVSGAPTLTKKYPKRLLGTFQIGFCLQVDVKSVPSRLGLPI</sequence>
<accession>A0AAF3J3T8</accession>
<protein>
    <submittedName>
        <fullName evidence="2">Uncharacterized protein</fullName>
    </submittedName>
</protein>